<keyword evidence="1" id="KW-0812">Transmembrane</keyword>
<proteinExistence type="predicted"/>
<accession>A0A365XXM5</accession>
<keyword evidence="3" id="KW-1185">Reference proteome</keyword>
<reference evidence="2 3" key="1">
    <citation type="submission" date="2018-05" db="EMBL/GenBank/DDBJ databases">
        <title>Chitinophaga sp. K3CV102501T nov., isolated from isolated from a monsoon evergreen broad-leaved forest soil.</title>
        <authorList>
            <person name="Lv Y."/>
        </authorList>
    </citation>
    <scope>NUCLEOTIDE SEQUENCE [LARGE SCALE GENOMIC DNA]</scope>
    <source>
        <strain evidence="2 3">GDMCC 1.1325</strain>
    </source>
</reference>
<dbReference type="EMBL" id="QFFJ01000002">
    <property type="protein sequence ID" value="RBL90761.1"/>
    <property type="molecule type" value="Genomic_DNA"/>
</dbReference>
<name>A0A365XXM5_9BACT</name>
<feature type="transmembrane region" description="Helical" evidence="1">
    <location>
        <begin position="130"/>
        <end position="153"/>
    </location>
</feature>
<evidence type="ECO:0000313" key="3">
    <source>
        <dbReference type="Proteomes" id="UP000253410"/>
    </source>
</evidence>
<evidence type="ECO:0000313" key="2">
    <source>
        <dbReference type="EMBL" id="RBL90761.1"/>
    </source>
</evidence>
<dbReference type="Proteomes" id="UP000253410">
    <property type="component" value="Unassembled WGS sequence"/>
</dbReference>
<keyword evidence="1" id="KW-0472">Membrane</keyword>
<feature type="transmembrane region" description="Helical" evidence="1">
    <location>
        <begin position="34"/>
        <end position="52"/>
    </location>
</feature>
<gene>
    <name evidence="2" type="ORF">DF182_30430</name>
</gene>
<feature type="transmembrane region" description="Helical" evidence="1">
    <location>
        <begin position="165"/>
        <end position="185"/>
    </location>
</feature>
<comment type="caution">
    <text evidence="2">The sequence shown here is derived from an EMBL/GenBank/DDBJ whole genome shotgun (WGS) entry which is preliminary data.</text>
</comment>
<dbReference type="AlphaFoldDB" id="A0A365XXM5"/>
<evidence type="ECO:0000256" key="1">
    <source>
        <dbReference type="SAM" id="Phobius"/>
    </source>
</evidence>
<organism evidence="2 3">
    <name type="scientific">Chitinophaga flava</name>
    <dbReference type="NCBI Taxonomy" id="2259036"/>
    <lineage>
        <taxon>Bacteria</taxon>
        <taxon>Pseudomonadati</taxon>
        <taxon>Bacteroidota</taxon>
        <taxon>Chitinophagia</taxon>
        <taxon>Chitinophagales</taxon>
        <taxon>Chitinophagaceae</taxon>
        <taxon>Chitinophaga</taxon>
    </lineage>
</organism>
<sequence length="198" mass="22305">MDVPGKWACFYIVSSVFFAAGSAALSQAGLNNMWFFSLMNFVQFIILSFFYLRIIKHPTIKQAITLLPILVFGLCVADAGMIEGLQSYNSISAGLKSGIIIAYGIIFFLQLMTDKELIEKAIYINTLPVFWYNAAIFIYFCSSFLFSISYNLIQNTNQNNAQAMILTLLSINYVVAMITMFLLYIGLSKNKRFGYADN</sequence>
<keyword evidence="1" id="KW-1133">Transmembrane helix</keyword>
<protein>
    <submittedName>
        <fullName evidence="2">Uncharacterized protein</fullName>
    </submittedName>
</protein>
<feature type="transmembrane region" description="Helical" evidence="1">
    <location>
        <begin position="64"/>
        <end position="82"/>
    </location>
</feature>
<feature type="transmembrane region" description="Helical" evidence="1">
    <location>
        <begin position="88"/>
        <end position="109"/>
    </location>
</feature>